<dbReference type="EMBL" id="HBFR01037230">
    <property type="protein sequence ID" value="CAD8899908.1"/>
    <property type="molecule type" value="Transcribed_RNA"/>
</dbReference>
<reference evidence="3" key="1">
    <citation type="submission" date="2021-01" db="EMBL/GenBank/DDBJ databases">
        <authorList>
            <person name="Corre E."/>
            <person name="Pelletier E."/>
            <person name="Niang G."/>
            <person name="Scheremetjew M."/>
            <person name="Finn R."/>
            <person name="Kale V."/>
            <person name="Holt S."/>
            <person name="Cochrane G."/>
            <person name="Meng A."/>
            <person name="Brown T."/>
            <person name="Cohen L."/>
        </authorList>
    </citation>
    <scope>NUCLEOTIDE SEQUENCE</scope>
    <source>
        <strain evidence="3">308</strain>
    </source>
</reference>
<evidence type="ECO:0000259" key="2">
    <source>
        <dbReference type="Pfam" id="PF08241"/>
    </source>
</evidence>
<feature type="domain" description="Methyltransferase type 11" evidence="2">
    <location>
        <begin position="364"/>
        <end position="405"/>
    </location>
</feature>
<dbReference type="PANTHER" id="PTHR43036">
    <property type="entry name" value="OSJNBB0011N17.9 PROTEIN"/>
    <property type="match status" value="1"/>
</dbReference>
<dbReference type="EMBL" id="HBFR01037231">
    <property type="protein sequence ID" value="CAD8899909.1"/>
    <property type="molecule type" value="Transcribed_RNA"/>
</dbReference>
<keyword evidence="1" id="KW-0732">Signal</keyword>
<accession>A0A6U5L915</accession>
<sequence length="434" mass="48111">MVVTAVSRILFAFFSVCRGRADVTCSGHMTFGAINMASAAAFSFPPLPSRFARISDDLKRVVCFNRVQTAAGRKIARKTAQRDETIDTAPLPRQADGWDDGNSPAFFLSKRRRKFFLCGISFVCVCFETNANARIYLPSKVSDRNVAGRVSGRNAPSNVPRYIDSVLSMPYAEEGGDGRPSLTRRVPVRRFTGDDVSGVVPNARPVPLHGRWPASVPFKEEDFFRADQQDDGSFYAVPRYVDSVDEPGAVSMVNYFRMILRELKKDLKKRAGGSLNNGVKIDVLDLCAGWVSHFPREWVSDGNGGGGVGDDVGRIAGLGMNRFELAANAQLTDWVQYNINNEAPTLPYNFPGASSSAVIRKNLLPFPDNSFDLITISFSIEYIVDPISLLRDLRRVLRKRGRVIIITNDRCFPNKATAIWLSTDNEEHLNLINA</sequence>
<dbReference type="InterPro" id="IPR013216">
    <property type="entry name" value="Methyltransf_11"/>
</dbReference>
<feature type="signal peptide" evidence="1">
    <location>
        <begin position="1"/>
        <end position="19"/>
    </location>
</feature>
<evidence type="ECO:0000256" key="1">
    <source>
        <dbReference type="SAM" id="SignalP"/>
    </source>
</evidence>
<dbReference type="Pfam" id="PF08241">
    <property type="entry name" value="Methyltransf_11"/>
    <property type="match status" value="1"/>
</dbReference>
<dbReference type="AlphaFoldDB" id="A0A6U5L915"/>
<dbReference type="PANTHER" id="PTHR43036:SF2">
    <property type="entry name" value="OS04G0481300 PROTEIN"/>
    <property type="match status" value="1"/>
</dbReference>
<evidence type="ECO:0000313" key="4">
    <source>
        <dbReference type="EMBL" id="CAD8899909.1"/>
    </source>
</evidence>
<evidence type="ECO:0000313" key="3">
    <source>
        <dbReference type="EMBL" id="CAD8899908.1"/>
    </source>
</evidence>
<organism evidence="3">
    <name type="scientific">Corethron hystrix</name>
    <dbReference type="NCBI Taxonomy" id="216773"/>
    <lineage>
        <taxon>Eukaryota</taxon>
        <taxon>Sar</taxon>
        <taxon>Stramenopiles</taxon>
        <taxon>Ochrophyta</taxon>
        <taxon>Bacillariophyta</taxon>
        <taxon>Coscinodiscophyceae</taxon>
        <taxon>Corethrophycidae</taxon>
        <taxon>Corethrales</taxon>
        <taxon>Corethraceae</taxon>
        <taxon>Corethron</taxon>
    </lineage>
</organism>
<dbReference type="Gene3D" id="3.40.50.150">
    <property type="entry name" value="Vaccinia Virus protein VP39"/>
    <property type="match status" value="1"/>
</dbReference>
<name>A0A6U5L915_9STRA</name>
<dbReference type="InterPro" id="IPR029063">
    <property type="entry name" value="SAM-dependent_MTases_sf"/>
</dbReference>
<proteinExistence type="predicted"/>
<feature type="chain" id="PRO_5035585826" description="Methyltransferase type 11 domain-containing protein" evidence="1">
    <location>
        <begin position="20"/>
        <end position="434"/>
    </location>
</feature>
<protein>
    <recommendedName>
        <fullName evidence="2">Methyltransferase type 11 domain-containing protein</fullName>
    </recommendedName>
</protein>
<gene>
    <name evidence="3" type="ORF">CHYS00102_LOCUS27125</name>
    <name evidence="4" type="ORF">CHYS00102_LOCUS27126</name>
</gene>
<dbReference type="SUPFAM" id="SSF53335">
    <property type="entry name" value="S-adenosyl-L-methionine-dependent methyltransferases"/>
    <property type="match status" value="1"/>
</dbReference>
<dbReference type="GO" id="GO:0008757">
    <property type="term" value="F:S-adenosylmethionine-dependent methyltransferase activity"/>
    <property type="evidence" value="ECO:0007669"/>
    <property type="project" value="InterPro"/>
</dbReference>